<dbReference type="AlphaFoldDB" id="A0A6J7F0U3"/>
<organism evidence="2">
    <name type="scientific">freshwater metagenome</name>
    <dbReference type="NCBI Taxonomy" id="449393"/>
    <lineage>
        <taxon>unclassified sequences</taxon>
        <taxon>metagenomes</taxon>
        <taxon>ecological metagenomes</taxon>
    </lineage>
</organism>
<feature type="region of interest" description="Disordered" evidence="1">
    <location>
        <begin position="104"/>
        <end position="136"/>
    </location>
</feature>
<evidence type="ECO:0000256" key="1">
    <source>
        <dbReference type="SAM" id="MobiDB-lite"/>
    </source>
</evidence>
<accession>A0A6J7F0U3</accession>
<feature type="region of interest" description="Disordered" evidence="1">
    <location>
        <begin position="29"/>
        <end position="51"/>
    </location>
</feature>
<reference evidence="2" key="1">
    <citation type="submission" date="2020-05" db="EMBL/GenBank/DDBJ databases">
        <authorList>
            <person name="Chiriac C."/>
            <person name="Salcher M."/>
            <person name="Ghai R."/>
            <person name="Kavagutti S V."/>
        </authorList>
    </citation>
    <scope>NUCLEOTIDE SEQUENCE</scope>
</reference>
<gene>
    <name evidence="2" type="ORF">UFOPK3472_01274</name>
</gene>
<feature type="compositionally biased region" description="Basic and acidic residues" evidence="1">
    <location>
        <begin position="29"/>
        <end position="41"/>
    </location>
</feature>
<sequence length="263" mass="28788">MSGHDVRRDAAVADDAVQLLAGREVLPNEPERHLRDGDGIARVDSPLGGGRRMGRTAGEFDGNVGQCQRRRAHDVERARMHHQCGTDVVEDAALEHQDLATARFLGRGAEHSDRDAESIGHRRERQGGTHRGRGDDVVAAGMTDLGQRVVLRADSDHELAATHRRGECGVDAGDPGFDLEMVGAKRVEDLRNAAIFLERQFRFCVNRVRQRNQFVGCVSERAADLLAHGGTVRFVDHERQCVTSAAACRNGCADSEPEQCRTG</sequence>
<dbReference type="EMBL" id="CAFBLX010000067">
    <property type="protein sequence ID" value="CAB4885929.1"/>
    <property type="molecule type" value="Genomic_DNA"/>
</dbReference>
<name>A0A6J7F0U3_9ZZZZ</name>
<feature type="compositionally biased region" description="Basic and acidic residues" evidence="1">
    <location>
        <begin position="108"/>
        <end position="136"/>
    </location>
</feature>
<evidence type="ECO:0000313" key="2">
    <source>
        <dbReference type="EMBL" id="CAB4885929.1"/>
    </source>
</evidence>
<proteinExistence type="predicted"/>
<protein>
    <submittedName>
        <fullName evidence="2">Unannotated protein</fullName>
    </submittedName>
</protein>